<feature type="signal peptide" evidence="1">
    <location>
        <begin position="1"/>
        <end position="22"/>
    </location>
</feature>
<protein>
    <submittedName>
        <fullName evidence="3">Outer membrane protein, YaiO family</fullName>
    </submittedName>
</protein>
<evidence type="ECO:0000259" key="2">
    <source>
        <dbReference type="Pfam" id="PF19413"/>
    </source>
</evidence>
<gene>
    <name evidence="3" type="ORF">SAMN05421761_103256</name>
</gene>
<keyword evidence="4" id="KW-1185">Reference proteome</keyword>
<evidence type="ECO:0000256" key="1">
    <source>
        <dbReference type="SAM" id="SignalP"/>
    </source>
</evidence>
<dbReference type="Gene3D" id="1.25.40.10">
    <property type="entry name" value="Tetratricopeptide repeat domain"/>
    <property type="match status" value="1"/>
</dbReference>
<proteinExistence type="predicted"/>
<sequence length="422" mass="48788">MKTNIKVYFSLLLILASFEATAQKIDTDSLLVQAYKEFNEKNNSNQAKKLAWQAIAIAPDYLDFHVLLGRIHQRASDLDSASFYFNYVLERNKAYEEVYGYIIPIEISRQDFDKAKFWIDDAKSSGLPLGPLLGFEHQILIEQGDQRVEYDFLKNLLEQYPDQSTFRQRFNLLDSRFNSDRVGLTYSLTGFDRDGVGPWHLVGAQYIREREWGSLIGRVNYADRLSGGESITNGIQYELESYFFTGKMSYSYVGVAYSDAIVFPNWRLGYSYYKNFMNGWEGELGLRYTKVTPPEGDRIFRSGIIGIGKYVGSYWINLRTFIQNEESSFYPAFTLTSRYFFGGRFDYFTFIAGYGTSPDERTTLGQFENRVALDSYRAGAGYYKTLGKNVLFGLQFMYNYQEFAPGVTQSEFEGTLNLQYRF</sequence>
<dbReference type="Proteomes" id="UP000186026">
    <property type="component" value="Unassembled WGS sequence"/>
</dbReference>
<dbReference type="AlphaFoldDB" id="A0A1N7LDV3"/>
<reference evidence="4" key="1">
    <citation type="submission" date="2017-01" db="EMBL/GenBank/DDBJ databases">
        <authorList>
            <person name="Varghese N."/>
            <person name="Submissions S."/>
        </authorList>
    </citation>
    <scope>NUCLEOTIDE SEQUENCE [LARGE SCALE GENOMIC DNA]</scope>
    <source>
        <strain evidence="4">DSM 46698</strain>
    </source>
</reference>
<dbReference type="STRING" id="529505.SAMN05421761_103256"/>
<accession>A0A1N7LDV3</accession>
<evidence type="ECO:0000313" key="3">
    <source>
        <dbReference type="EMBL" id="SIS72008.1"/>
    </source>
</evidence>
<name>A0A1N7LDV3_9BACT</name>
<feature type="chain" id="PRO_5012726844" evidence="1">
    <location>
        <begin position="23"/>
        <end position="422"/>
    </location>
</feature>
<keyword evidence="1" id="KW-0732">Signal</keyword>
<evidence type="ECO:0000313" key="4">
    <source>
        <dbReference type="Proteomes" id="UP000186026"/>
    </source>
</evidence>
<organism evidence="3 4">
    <name type="scientific">Belliella pelovolcani</name>
    <dbReference type="NCBI Taxonomy" id="529505"/>
    <lineage>
        <taxon>Bacteria</taxon>
        <taxon>Pseudomonadati</taxon>
        <taxon>Bacteroidota</taxon>
        <taxon>Cytophagia</taxon>
        <taxon>Cytophagales</taxon>
        <taxon>Cyclobacteriaceae</taxon>
        <taxon>Belliella</taxon>
    </lineage>
</organism>
<dbReference type="InterPro" id="IPR011990">
    <property type="entry name" value="TPR-like_helical_dom_sf"/>
</dbReference>
<dbReference type="SUPFAM" id="SSF48452">
    <property type="entry name" value="TPR-like"/>
    <property type="match status" value="1"/>
</dbReference>
<dbReference type="RefSeq" id="WP_076499220.1">
    <property type="nucleotide sequence ID" value="NZ_FTOP01000003.1"/>
</dbReference>
<dbReference type="OrthoDB" id="742239at2"/>
<dbReference type="NCBIfam" id="TIGR04390">
    <property type="entry name" value="OMP_YaiO_dom"/>
    <property type="match status" value="1"/>
</dbReference>
<feature type="domain" description="YaiO beta-barrel" evidence="2">
    <location>
        <begin position="180"/>
        <end position="360"/>
    </location>
</feature>
<dbReference type="EMBL" id="FTOP01000003">
    <property type="protein sequence ID" value="SIS72008.1"/>
    <property type="molecule type" value="Genomic_DNA"/>
</dbReference>
<dbReference type="InterPro" id="IPR030887">
    <property type="entry name" value="Beta-barrel_YaiO"/>
</dbReference>
<dbReference type="Pfam" id="PF19413">
    <property type="entry name" value="YaiO"/>
    <property type="match status" value="1"/>
</dbReference>